<dbReference type="CDD" id="cd01392">
    <property type="entry name" value="HTH_LacI"/>
    <property type="match status" value="1"/>
</dbReference>
<dbReference type="AlphaFoldDB" id="A0A1H5N9I2"/>
<dbReference type="STRING" id="648782.SAMN04488554_4030"/>
<evidence type="ECO:0000259" key="4">
    <source>
        <dbReference type="PROSITE" id="PS50932"/>
    </source>
</evidence>
<sequence length="347" mass="36446">MSAVGIREVAAQSQVSPGTVSNFLNHPDKVAPETAARIRAAIAALGYVGNSAARQLRIGASTTIAHLALEVGTPGFADFAQGVEERASEIGYSVLIANSGGSTAREASYLDLFESQRVRGILLSAVGAHTDRVVRLAERGIPTVAVGRRADTATCSSVSIDDEEGGRLAVEHLLQIGCRRIMVIGGPFDIETIADRLEGAQQAVSAVSGAEIEIVEVGARSITAGRAAGEMLRSRPAEDRPDGVFAVNDLLAVGILHALTEEGSVRVPEDVALVGYGDIEFAADAVIPLTSIRRQSDMFGRTALDLLHQEIAQGPGGRHHRVAFHPELVVRQSTVGRTGEQPGVSNR</sequence>
<protein>
    <submittedName>
        <fullName evidence="5">Transcriptional regulator, LacI family</fullName>
    </submittedName>
</protein>
<dbReference type="GO" id="GO:0000976">
    <property type="term" value="F:transcription cis-regulatory region binding"/>
    <property type="evidence" value="ECO:0007669"/>
    <property type="project" value="TreeGrafter"/>
</dbReference>
<dbReference type="RefSeq" id="WP_089775060.1">
    <property type="nucleotide sequence ID" value="NZ_FNTX01000002.1"/>
</dbReference>
<dbReference type="SUPFAM" id="SSF47413">
    <property type="entry name" value="lambda repressor-like DNA-binding domains"/>
    <property type="match status" value="1"/>
</dbReference>
<keyword evidence="1" id="KW-0805">Transcription regulation</keyword>
<dbReference type="SUPFAM" id="SSF53822">
    <property type="entry name" value="Periplasmic binding protein-like I"/>
    <property type="match status" value="1"/>
</dbReference>
<keyword evidence="6" id="KW-1185">Reference proteome</keyword>
<keyword evidence="2" id="KW-0238">DNA-binding</keyword>
<dbReference type="Pfam" id="PF00356">
    <property type="entry name" value="LacI"/>
    <property type="match status" value="1"/>
</dbReference>
<proteinExistence type="predicted"/>
<name>A0A1H5N9I2_9MICO</name>
<evidence type="ECO:0000256" key="1">
    <source>
        <dbReference type="ARBA" id="ARBA00023015"/>
    </source>
</evidence>
<dbReference type="InterPro" id="IPR028082">
    <property type="entry name" value="Peripla_BP_I"/>
</dbReference>
<organism evidence="5 6">
    <name type="scientific">Ruania alba</name>
    <dbReference type="NCBI Taxonomy" id="648782"/>
    <lineage>
        <taxon>Bacteria</taxon>
        <taxon>Bacillati</taxon>
        <taxon>Actinomycetota</taxon>
        <taxon>Actinomycetes</taxon>
        <taxon>Micrococcales</taxon>
        <taxon>Ruaniaceae</taxon>
        <taxon>Ruania</taxon>
    </lineage>
</organism>
<dbReference type="Proteomes" id="UP000199220">
    <property type="component" value="Unassembled WGS sequence"/>
</dbReference>
<dbReference type="InterPro" id="IPR046335">
    <property type="entry name" value="LacI/GalR-like_sensor"/>
</dbReference>
<dbReference type="InterPro" id="IPR010982">
    <property type="entry name" value="Lambda_DNA-bd_dom_sf"/>
</dbReference>
<dbReference type="SMART" id="SM00354">
    <property type="entry name" value="HTH_LACI"/>
    <property type="match status" value="1"/>
</dbReference>
<dbReference type="PANTHER" id="PTHR30146:SF109">
    <property type="entry name" value="HTH-TYPE TRANSCRIPTIONAL REGULATOR GALS"/>
    <property type="match status" value="1"/>
</dbReference>
<dbReference type="Gene3D" id="3.40.50.2300">
    <property type="match status" value="2"/>
</dbReference>
<dbReference type="PANTHER" id="PTHR30146">
    <property type="entry name" value="LACI-RELATED TRANSCRIPTIONAL REPRESSOR"/>
    <property type="match status" value="1"/>
</dbReference>
<feature type="domain" description="HTH lacI-type" evidence="4">
    <location>
        <begin position="4"/>
        <end position="58"/>
    </location>
</feature>
<dbReference type="PROSITE" id="PS50932">
    <property type="entry name" value="HTH_LACI_2"/>
    <property type="match status" value="1"/>
</dbReference>
<dbReference type="Pfam" id="PF13377">
    <property type="entry name" value="Peripla_BP_3"/>
    <property type="match status" value="1"/>
</dbReference>
<gene>
    <name evidence="5" type="ORF">SAMN04488554_4030</name>
</gene>
<dbReference type="GO" id="GO:0003700">
    <property type="term" value="F:DNA-binding transcription factor activity"/>
    <property type="evidence" value="ECO:0007669"/>
    <property type="project" value="TreeGrafter"/>
</dbReference>
<dbReference type="Gene3D" id="1.10.260.40">
    <property type="entry name" value="lambda repressor-like DNA-binding domains"/>
    <property type="match status" value="1"/>
</dbReference>
<evidence type="ECO:0000313" key="6">
    <source>
        <dbReference type="Proteomes" id="UP000199220"/>
    </source>
</evidence>
<reference evidence="6" key="1">
    <citation type="submission" date="2016-10" db="EMBL/GenBank/DDBJ databases">
        <authorList>
            <person name="Varghese N."/>
            <person name="Submissions S."/>
        </authorList>
    </citation>
    <scope>NUCLEOTIDE SEQUENCE [LARGE SCALE GENOMIC DNA]</scope>
    <source>
        <strain evidence="6">DSM 21368</strain>
    </source>
</reference>
<accession>A0A1H5N9I2</accession>
<dbReference type="InterPro" id="IPR000843">
    <property type="entry name" value="HTH_LacI"/>
</dbReference>
<evidence type="ECO:0000313" key="5">
    <source>
        <dbReference type="EMBL" id="SEE97527.1"/>
    </source>
</evidence>
<dbReference type="OrthoDB" id="37081at2"/>
<dbReference type="EMBL" id="FNTX01000002">
    <property type="protein sequence ID" value="SEE97527.1"/>
    <property type="molecule type" value="Genomic_DNA"/>
</dbReference>
<keyword evidence="3" id="KW-0804">Transcription</keyword>
<evidence type="ECO:0000256" key="2">
    <source>
        <dbReference type="ARBA" id="ARBA00023125"/>
    </source>
</evidence>
<evidence type="ECO:0000256" key="3">
    <source>
        <dbReference type="ARBA" id="ARBA00023163"/>
    </source>
</evidence>